<proteinExistence type="predicted"/>
<evidence type="ECO:0000313" key="1">
    <source>
        <dbReference type="EMBL" id="NDU41953.1"/>
    </source>
</evidence>
<dbReference type="EMBL" id="WNJL01000022">
    <property type="protein sequence ID" value="NDU41953.1"/>
    <property type="molecule type" value="Genomic_DNA"/>
</dbReference>
<evidence type="ECO:0008006" key="2">
    <source>
        <dbReference type="Google" id="ProtNLM"/>
    </source>
</evidence>
<organism evidence="1">
    <name type="scientific">Acidithiobacillus ferrianus</name>
    <dbReference type="NCBI Taxonomy" id="2678518"/>
    <lineage>
        <taxon>Bacteria</taxon>
        <taxon>Pseudomonadati</taxon>
        <taxon>Pseudomonadota</taxon>
        <taxon>Acidithiobacillia</taxon>
        <taxon>Acidithiobacillales</taxon>
        <taxon>Acidithiobacillaceae</taxon>
        <taxon>Acidithiobacillus</taxon>
    </lineage>
</organism>
<name>A0A845U4Y6_9PROT</name>
<dbReference type="Gene3D" id="1.25.40.10">
    <property type="entry name" value="Tetratricopeptide repeat domain"/>
    <property type="match status" value="1"/>
</dbReference>
<protein>
    <recommendedName>
        <fullName evidence="2">Sel1 repeat family protein</fullName>
    </recommendedName>
</protein>
<dbReference type="SMART" id="SM00671">
    <property type="entry name" value="SEL1"/>
    <property type="match status" value="2"/>
</dbReference>
<dbReference type="SUPFAM" id="SSF81901">
    <property type="entry name" value="HCP-like"/>
    <property type="match status" value="1"/>
</dbReference>
<sequence length="163" mass="17642">MSNSHFLISTQTAALLTGKSMRTIQRWREDGSIESAAPEGEQRRASDTKFLIHLPGLAAHLSLELDAGLMAQVVAADRGDPDAINAVALRFFGAGHYEQAAKWFECAAVKGHADAMDWLGVCYLRGLGVPQSRILWLRWLADAAAHGHRLAAQKIAAIQLAEG</sequence>
<dbReference type="RefSeq" id="WP_163096999.1">
    <property type="nucleotide sequence ID" value="NZ_CP127523.1"/>
</dbReference>
<gene>
    <name evidence="1" type="ORF">GL267_04620</name>
</gene>
<accession>A0A845U4Y6</accession>
<reference evidence="1" key="1">
    <citation type="submission" date="2019-11" db="EMBL/GenBank/DDBJ databases">
        <title>Acidithiobacillus ferrianus sp. nov.: a facultatively anaerobic and extremely acidophilic chemolithoautotroph.</title>
        <authorList>
            <person name="Norris P.R."/>
            <person name="Falagan C."/>
            <person name="Moya-Beltran A."/>
            <person name="Castro M."/>
            <person name="Quatrini R."/>
            <person name="Johnson D.B."/>
        </authorList>
    </citation>
    <scope>NUCLEOTIDE SEQUENCE [LARGE SCALE GENOMIC DNA]</scope>
    <source>
        <strain evidence="1">MG</strain>
    </source>
</reference>
<comment type="caution">
    <text evidence="1">The sequence shown here is derived from an EMBL/GenBank/DDBJ whole genome shotgun (WGS) entry which is preliminary data.</text>
</comment>
<dbReference type="InterPro" id="IPR011990">
    <property type="entry name" value="TPR-like_helical_dom_sf"/>
</dbReference>
<dbReference type="InterPro" id="IPR006597">
    <property type="entry name" value="Sel1-like"/>
</dbReference>
<dbReference type="AlphaFoldDB" id="A0A845U4Y6"/>